<protein>
    <recommendedName>
        <fullName evidence="3">PIN domain-containing protein</fullName>
    </recommendedName>
</protein>
<sequence length="63" mass="7322">MKRKGKVFIDANIIIHAGSFQKTDVFQWLNQLYEEIYIHIEVLNELQVASVRKQADEFIASGQ</sequence>
<name>A0ABN4XHW9_9BACL</name>
<evidence type="ECO:0000313" key="1">
    <source>
        <dbReference type="EMBL" id="AQU79271.1"/>
    </source>
</evidence>
<dbReference type="RefSeq" id="WP_071154045.1">
    <property type="nucleotide sequence ID" value="NZ_CP019401.1"/>
</dbReference>
<gene>
    <name evidence="1" type="ORF">AJGP001_08335</name>
</gene>
<organism evidence="1 2">
    <name type="scientific">Planococcus faecalis</name>
    <dbReference type="NCBI Taxonomy" id="1598147"/>
    <lineage>
        <taxon>Bacteria</taxon>
        <taxon>Bacillati</taxon>
        <taxon>Bacillota</taxon>
        <taxon>Bacilli</taxon>
        <taxon>Bacillales</taxon>
        <taxon>Caryophanaceae</taxon>
        <taxon>Planococcus</taxon>
    </lineage>
</organism>
<evidence type="ECO:0000313" key="2">
    <source>
        <dbReference type="Proteomes" id="UP000189661"/>
    </source>
</evidence>
<dbReference type="Proteomes" id="UP000189661">
    <property type="component" value="Chromosome"/>
</dbReference>
<proteinExistence type="predicted"/>
<dbReference type="EMBL" id="CP019401">
    <property type="protein sequence ID" value="AQU79271.1"/>
    <property type="molecule type" value="Genomic_DNA"/>
</dbReference>
<keyword evidence="2" id="KW-1185">Reference proteome</keyword>
<evidence type="ECO:0008006" key="3">
    <source>
        <dbReference type="Google" id="ProtNLM"/>
    </source>
</evidence>
<accession>A0ABN4XHW9</accession>
<reference evidence="1 2" key="1">
    <citation type="submission" date="2017-01" db="EMBL/GenBank/DDBJ databases">
        <title>Planococcus faecalis genome complete sequence.</title>
        <authorList>
            <person name="Lee P.C."/>
        </authorList>
    </citation>
    <scope>NUCLEOTIDE SEQUENCE [LARGE SCALE GENOMIC DNA]</scope>
    <source>
        <strain evidence="1 2">AJ003</strain>
    </source>
</reference>